<proteinExistence type="predicted"/>
<dbReference type="HOGENOM" id="CLU_136025_0_1_7"/>
<evidence type="ECO:0000313" key="4">
    <source>
        <dbReference type="Proteomes" id="UP000002191"/>
    </source>
</evidence>
<dbReference type="Proteomes" id="UP000002191">
    <property type="component" value="Chromosome"/>
</dbReference>
<dbReference type="NCBIfam" id="TIGR02605">
    <property type="entry name" value="CxxC_CxxC_SSSS"/>
    <property type="match status" value="1"/>
</dbReference>
<dbReference type="PANTHER" id="PTHR34404:SF2">
    <property type="entry name" value="CONSERVED SERINE RICH PROTEIN"/>
    <property type="match status" value="1"/>
</dbReference>
<dbReference type="AlphaFoldDB" id="E6VV04"/>
<organism evidence="3 4">
    <name type="scientific">Pseudodesulfovibrio aespoeensis (strain ATCC 700646 / DSM 10631 / Aspo-2)</name>
    <name type="common">Desulfovibrio aespoeensis</name>
    <dbReference type="NCBI Taxonomy" id="643562"/>
    <lineage>
        <taxon>Bacteria</taxon>
        <taxon>Pseudomonadati</taxon>
        <taxon>Thermodesulfobacteriota</taxon>
        <taxon>Desulfovibrionia</taxon>
        <taxon>Desulfovibrionales</taxon>
        <taxon>Desulfovibrionaceae</taxon>
    </lineage>
</organism>
<keyword evidence="4" id="KW-1185">Reference proteome</keyword>
<evidence type="ECO:0000256" key="1">
    <source>
        <dbReference type="SAM" id="MobiDB-lite"/>
    </source>
</evidence>
<feature type="region of interest" description="Disordered" evidence="1">
    <location>
        <begin position="59"/>
        <end position="112"/>
    </location>
</feature>
<dbReference type="InterPro" id="IPR013429">
    <property type="entry name" value="Regulatory_FmdB_Zinc_ribbon"/>
</dbReference>
<sequence length="112" mass="11752">MPIYEYQCGGCQSVFEEWQSGFEEREMQCPQCGEPATRLISHTSFQLKGSGWYVTDYAGKKPPVKTDGDATSGADNGTGKGCEAGASKASDTETAPVAKKEVSDSPSAGSAS</sequence>
<dbReference type="RefSeq" id="WP_013515424.1">
    <property type="nucleotide sequence ID" value="NC_014844.1"/>
</dbReference>
<name>E6VV04_PSEA9</name>
<reference evidence="4" key="1">
    <citation type="submission" date="2010-12" db="EMBL/GenBank/DDBJ databases">
        <title>Complete sequence of Desulfovibrio aespoeensis Aspo-2.</title>
        <authorList>
            <consortium name="US DOE Joint Genome Institute"/>
            <person name="Lucas S."/>
            <person name="Copeland A."/>
            <person name="Lapidus A."/>
            <person name="Cheng J.-F."/>
            <person name="Goodwin L."/>
            <person name="Pitluck S."/>
            <person name="Chertkov O."/>
            <person name="Misra M."/>
            <person name="Detter J.C."/>
            <person name="Han C."/>
            <person name="Tapia R."/>
            <person name="Land M."/>
            <person name="Hauser L."/>
            <person name="Kyrpides N."/>
            <person name="Ivanova N."/>
            <person name="Ovchinnikova G."/>
            <person name="Pedersen K."/>
            <person name="Jagevall S."/>
            <person name="Hazen T."/>
            <person name="Woyke T."/>
        </authorList>
    </citation>
    <scope>NUCLEOTIDE SEQUENCE [LARGE SCALE GENOMIC DNA]</scope>
    <source>
        <strain evidence="4">ATCC 700646 / DSM 10631 / Aspo-2</strain>
    </source>
</reference>
<dbReference type="EMBL" id="CP002431">
    <property type="protein sequence ID" value="ADU63512.1"/>
    <property type="molecule type" value="Genomic_DNA"/>
</dbReference>
<dbReference type="KEGG" id="das:Daes_2509"/>
<dbReference type="PANTHER" id="PTHR34404">
    <property type="entry name" value="REGULATORY PROTEIN, FMDB FAMILY"/>
    <property type="match status" value="1"/>
</dbReference>
<evidence type="ECO:0000313" key="3">
    <source>
        <dbReference type="EMBL" id="ADU63512.1"/>
    </source>
</evidence>
<gene>
    <name evidence="3" type="ordered locus">Daes_2509</name>
</gene>
<accession>E6VV04</accession>
<dbReference type="STRING" id="643562.Daes_2509"/>
<feature type="domain" description="Putative regulatory protein FmdB zinc ribbon" evidence="2">
    <location>
        <begin position="1"/>
        <end position="41"/>
    </location>
</feature>
<dbReference type="OrthoDB" id="9813321at2"/>
<evidence type="ECO:0000259" key="2">
    <source>
        <dbReference type="SMART" id="SM00834"/>
    </source>
</evidence>
<dbReference type="Pfam" id="PF09723">
    <property type="entry name" value="Zn_ribbon_8"/>
    <property type="match status" value="1"/>
</dbReference>
<dbReference type="eggNOG" id="COG2331">
    <property type="taxonomic scope" value="Bacteria"/>
</dbReference>
<protein>
    <submittedName>
        <fullName evidence="3">Regulatory protein, FmdB family</fullName>
    </submittedName>
</protein>
<reference evidence="3 4" key="2">
    <citation type="journal article" date="2014" name="Genome Announc.">
        <title>Complete Genome Sequence of the Subsurface, Mesophilic Sulfate-Reducing Bacterium Desulfovibrio aespoeensis Aspo-2.</title>
        <authorList>
            <person name="Pedersen K."/>
            <person name="Bengtsson A."/>
            <person name="Edlund J."/>
            <person name="Rabe L."/>
            <person name="Hazen T."/>
            <person name="Chakraborty R."/>
            <person name="Goodwin L."/>
            <person name="Shapiro N."/>
        </authorList>
    </citation>
    <scope>NUCLEOTIDE SEQUENCE [LARGE SCALE GENOMIC DNA]</scope>
    <source>
        <strain evidence="4">ATCC 700646 / DSM 10631 / Aspo-2</strain>
    </source>
</reference>
<dbReference type="SMART" id="SM00834">
    <property type="entry name" value="CxxC_CXXC_SSSS"/>
    <property type="match status" value="1"/>
</dbReference>